<sequence>MELGLILCLLFYGRQSAFLFFLSTCC</sequence>
<gene>
    <name evidence="1" type="ORF">rCG_46247</name>
</gene>
<dbReference type="EMBL" id="CH473958">
    <property type="protein sequence ID" value="EDM09886.1"/>
    <property type="molecule type" value="Genomic_DNA"/>
</dbReference>
<organism evidence="1 2">
    <name type="scientific">Rattus norvegicus</name>
    <name type="common">Rat</name>
    <dbReference type="NCBI Taxonomy" id="10116"/>
    <lineage>
        <taxon>Eukaryota</taxon>
        <taxon>Metazoa</taxon>
        <taxon>Chordata</taxon>
        <taxon>Craniata</taxon>
        <taxon>Vertebrata</taxon>
        <taxon>Euteleostomi</taxon>
        <taxon>Mammalia</taxon>
        <taxon>Eutheria</taxon>
        <taxon>Euarchontoglires</taxon>
        <taxon>Glires</taxon>
        <taxon>Rodentia</taxon>
        <taxon>Myomorpha</taxon>
        <taxon>Muroidea</taxon>
        <taxon>Muridae</taxon>
        <taxon>Murinae</taxon>
        <taxon>Rattus</taxon>
    </lineage>
</organism>
<accession>A6IBW1</accession>
<dbReference type="AlphaFoldDB" id="A6IBW1"/>
<dbReference type="Proteomes" id="UP000234681">
    <property type="component" value="Chromosome 13"/>
</dbReference>
<proteinExistence type="predicted"/>
<name>A6IBW1_RAT</name>
<reference evidence="1 2" key="1">
    <citation type="submission" date="2005-09" db="EMBL/GenBank/DDBJ databases">
        <authorList>
            <person name="Mural R.J."/>
            <person name="Li P.W."/>
            <person name="Adams M.D."/>
            <person name="Amanatides P.G."/>
            <person name="Baden-Tillson H."/>
            <person name="Barnstead M."/>
            <person name="Chin S.H."/>
            <person name="Dew I."/>
            <person name="Evans C.A."/>
            <person name="Ferriera S."/>
            <person name="Flanigan M."/>
            <person name="Fosler C."/>
            <person name="Glodek A."/>
            <person name="Gu Z."/>
            <person name="Holt R.A."/>
            <person name="Jennings D."/>
            <person name="Kraft C.L."/>
            <person name="Lu F."/>
            <person name="Nguyen T."/>
            <person name="Nusskern D.R."/>
            <person name="Pfannkoch C.M."/>
            <person name="Sitter C."/>
            <person name="Sutton G.G."/>
            <person name="Venter J.C."/>
            <person name="Wang Z."/>
            <person name="Woodage T."/>
            <person name="Zheng X.H."/>
            <person name="Zhong F."/>
        </authorList>
    </citation>
    <scope>NUCLEOTIDE SEQUENCE [LARGE SCALE GENOMIC DNA]</scope>
    <source>
        <strain>BN</strain>
        <strain evidence="2">Sprague-Dawley</strain>
    </source>
</reference>
<protein>
    <submittedName>
        <fullName evidence="1">RCG46247</fullName>
    </submittedName>
</protein>
<evidence type="ECO:0000313" key="1">
    <source>
        <dbReference type="EMBL" id="EDM09886.1"/>
    </source>
</evidence>
<evidence type="ECO:0000313" key="2">
    <source>
        <dbReference type="Proteomes" id="UP000234681"/>
    </source>
</evidence>